<dbReference type="AlphaFoldDB" id="X1VM14"/>
<sequence length="47" mass="5682">RYFEPNTEFRIIHYKGKKIALTICEDLWDEQPFDNEFEKTTRSTSAL</sequence>
<comment type="caution">
    <text evidence="1">The sequence shown here is derived from an EMBL/GenBank/DDBJ whole genome shotgun (WGS) entry which is preliminary data.</text>
</comment>
<protein>
    <submittedName>
        <fullName evidence="1">Uncharacterized protein</fullName>
    </submittedName>
</protein>
<feature type="non-terminal residue" evidence="1">
    <location>
        <position position="1"/>
    </location>
</feature>
<gene>
    <name evidence="1" type="ORF">S12H4_63282</name>
</gene>
<feature type="non-terminal residue" evidence="1">
    <location>
        <position position="47"/>
    </location>
</feature>
<proteinExistence type="predicted"/>
<dbReference type="EMBL" id="BARW01042943">
    <property type="protein sequence ID" value="GAJ16981.1"/>
    <property type="molecule type" value="Genomic_DNA"/>
</dbReference>
<accession>X1VM14</accession>
<dbReference type="Gene3D" id="3.60.110.10">
    <property type="entry name" value="Carbon-nitrogen hydrolase"/>
    <property type="match status" value="1"/>
</dbReference>
<name>X1VM14_9ZZZZ</name>
<dbReference type="InterPro" id="IPR036526">
    <property type="entry name" value="C-N_Hydrolase_sf"/>
</dbReference>
<evidence type="ECO:0000313" key="1">
    <source>
        <dbReference type="EMBL" id="GAJ16981.1"/>
    </source>
</evidence>
<organism evidence="1">
    <name type="scientific">marine sediment metagenome</name>
    <dbReference type="NCBI Taxonomy" id="412755"/>
    <lineage>
        <taxon>unclassified sequences</taxon>
        <taxon>metagenomes</taxon>
        <taxon>ecological metagenomes</taxon>
    </lineage>
</organism>
<reference evidence="1" key="1">
    <citation type="journal article" date="2014" name="Front. Microbiol.">
        <title>High frequency of phylogenetically diverse reductive dehalogenase-homologous genes in deep subseafloor sedimentary metagenomes.</title>
        <authorList>
            <person name="Kawai M."/>
            <person name="Futagami T."/>
            <person name="Toyoda A."/>
            <person name="Takaki Y."/>
            <person name="Nishi S."/>
            <person name="Hori S."/>
            <person name="Arai W."/>
            <person name="Tsubouchi T."/>
            <person name="Morono Y."/>
            <person name="Uchiyama I."/>
            <person name="Ito T."/>
            <person name="Fujiyama A."/>
            <person name="Inagaki F."/>
            <person name="Takami H."/>
        </authorList>
    </citation>
    <scope>NUCLEOTIDE SEQUENCE</scope>
    <source>
        <strain evidence="1">Expedition CK06-06</strain>
    </source>
</reference>